<dbReference type="AlphaFoldDB" id="A0A9X6S2J9"/>
<sequence>MIKKQHYVPKVYLKAWVTKVESSKNSQKHFDGVYYFENKNTVGEGRKIENILWSPHLYTVKFNSNKVKLFKKYPKIYNFFVNKIYTLMKGNEPIPVYGEWKGNELKTKDSIYKYLDNINNWDFYYYNGNEAKKKAFLNKFNDIYCYLLENEFSKRFENIWENVYQSFISEVEKNLYLNSSAKVSQEIIENMVSFFLMMLCRNLKFDGLGSYSWIADNLEQIKFSDDSIEEIKTDFWFQDLYRIFYGTNKGIYNKAFVNIVRDGKLVLVKANSKRKFITSDNPAFIHMSKVEMENKNGFYFPISPNYLLLIVKGGNNSLNIVEYRTADSDMVRKYNQIIASHGSKIIVSTEKERGKIL</sequence>
<gene>
    <name evidence="1" type="ORF">A8C52_02970</name>
</gene>
<name>A0A9X6S2J9_9LACO</name>
<dbReference type="Pfam" id="PF14022">
    <property type="entry name" value="DUF4238"/>
    <property type="match status" value="1"/>
</dbReference>
<evidence type="ECO:0000313" key="1">
    <source>
        <dbReference type="EMBL" id="PAY43680.1"/>
    </source>
</evidence>
<evidence type="ECO:0008006" key="3">
    <source>
        <dbReference type="Google" id="ProtNLM"/>
    </source>
</evidence>
<accession>A0A9X6S2J9</accession>
<reference evidence="1 2" key="1">
    <citation type="submission" date="2016-05" db="EMBL/GenBank/DDBJ databases">
        <authorList>
            <person name="Lee J.-Y."/>
            <person name="Kim E.B."/>
            <person name="Choi Y.-J."/>
        </authorList>
    </citation>
    <scope>NUCLEOTIDE SEQUENCE [LARGE SCALE GENOMIC DNA]</scope>
    <source>
        <strain evidence="1 2">KLA006</strain>
    </source>
</reference>
<evidence type="ECO:0000313" key="2">
    <source>
        <dbReference type="Proteomes" id="UP000218139"/>
    </source>
</evidence>
<dbReference type="InterPro" id="IPR025332">
    <property type="entry name" value="DUF4238"/>
</dbReference>
<organism evidence="1 2">
    <name type="scientific">Ligilactobacillus salivarius</name>
    <dbReference type="NCBI Taxonomy" id="1624"/>
    <lineage>
        <taxon>Bacteria</taxon>
        <taxon>Bacillati</taxon>
        <taxon>Bacillota</taxon>
        <taxon>Bacilli</taxon>
        <taxon>Lactobacillales</taxon>
        <taxon>Lactobacillaceae</taxon>
        <taxon>Ligilactobacillus</taxon>
    </lineage>
</organism>
<dbReference type="RefSeq" id="WP_095759590.1">
    <property type="nucleotide sequence ID" value="NZ_LXZO01000145.1"/>
</dbReference>
<comment type="caution">
    <text evidence="1">The sequence shown here is derived from an EMBL/GenBank/DDBJ whole genome shotgun (WGS) entry which is preliminary data.</text>
</comment>
<dbReference type="Proteomes" id="UP000218139">
    <property type="component" value="Unassembled WGS sequence"/>
</dbReference>
<dbReference type="EMBL" id="LXZO01000145">
    <property type="protein sequence ID" value="PAY43680.1"/>
    <property type="molecule type" value="Genomic_DNA"/>
</dbReference>
<proteinExistence type="predicted"/>
<protein>
    <recommendedName>
        <fullName evidence="3">DUF4238 domain-containing protein</fullName>
    </recommendedName>
</protein>